<evidence type="ECO:0000313" key="2">
    <source>
        <dbReference type="Proteomes" id="UP000806211"/>
    </source>
</evidence>
<name>A0ABR9R9B9_9FIRM</name>
<accession>A0ABR9R9B9</accession>
<evidence type="ECO:0000313" key="1">
    <source>
        <dbReference type="EMBL" id="MBE5055293.1"/>
    </source>
</evidence>
<proteinExistence type="predicted"/>
<dbReference type="Proteomes" id="UP000806211">
    <property type="component" value="Unassembled WGS sequence"/>
</dbReference>
<reference evidence="1 2" key="1">
    <citation type="submission" date="2020-10" db="EMBL/GenBank/DDBJ databases">
        <title>ChiBAC.</title>
        <authorList>
            <person name="Zenner C."/>
            <person name="Hitch T.C.A."/>
            <person name="Clavel T."/>
        </authorList>
    </citation>
    <scope>NUCLEOTIDE SEQUENCE [LARGE SCALE GENOMIC DNA]</scope>
    <source>
        <strain evidence="1 2">DSM 107456</strain>
    </source>
</reference>
<comment type="caution">
    <text evidence="1">The sequence shown here is derived from an EMBL/GenBank/DDBJ whole genome shotgun (WGS) entry which is preliminary data.</text>
</comment>
<dbReference type="RefSeq" id="WP_193536751.1">
    <property type="nucleotide sequence ID" value="NZ_JADCKF010000003.1"/>
</dbReference>
<sequence length="334" mass="36283">MAHTTEIMVNGILTQVTEFDHSAQEIDDAIDALGGAKTPQEALANLGAGVRPTLLRNGFFVGGGSQKGSGIFPINQRGKLSYADGYTIDGWKLNSGTLTVKDDCIELEAPSGNFATFECTVEAPSNYSGKTLTLSALAERISGTEYCYITNIFDEYKKDVAIPAEKGFCSLTDTAGTLTSSLKFVFVCGKGCKIRMYAAKMEEGTFHTLGWMDKSGGVHLFDTLHYGWELSECQRRQLALWRYFISPAVHFQPNYIDFSIPVPVEMRTTPALTQSDFIVYADAKGTQSGFSLSVVGISSNAIRVRATKEAHGLTLADGVHIEVNVERAILDANL</sequence>
<organism evidence="1 2">
    <name type="scientific">Pseudoflavonifractor gallinarum</name>
    <dbReference type="NCBI Taxonomy" id="2779352"/>
    <lineage>
        <taxon>Bacteria</taxon>
        <taxon>Bacillati</taxon>
        <taxon>Bacillota</taxon>
        <taxon>Clostridia</taxon>
        <taxon>Eubacteriales</taxon>
        <taxon>Oscillospiraceae</taxon>
        <taxon>Pseudoflavonifractor</taxon>
    </lineage>
</organism>
<dbReference type="EMBL" id="JADCKF010000003">
    <property type="protein sequence ID" value="MBE5055293.1"/>
    <property type="molecule type" value="Genomic_DNA"/>
</dbReference>
<keyword evidence="2" id="KW-1185">Reference proteome</keyword>
<gene>
    <name evidence="1" type="ORF">INF37_04680</name>
</gene>
<protein>
    <submittedName>
        <fullName evidence="1">Uncharacterized protein</fullName>
    </submittedName>
</protein>